<name>A0ABN1AKW4_9SPHN</name>
<proteinExistence type="predicted"/>
<feature type="region of interest" description="Disordered" evidence="1">
    <location>
        <begin position="24"/>
        <end position="50"/>
    </location>
</feature>
<evidence type="ECO:0000313" key="2">
    <source>
        <dbReference type="EMBL" id="GAA0479082.1"/>
    </source>
</evidence>
<dbReference type="Proteomes" id="UP001500713">
    <property type="component" value="Unassembled WGS sequence"/>
</dbReference>
<comment type="caution">
    <text evidence="2">The sequence shown here is derived from an EMBL/GenBank/DDBJ whole genome shotgun (WGS) entry which is preliminary data.</text>
</comment>
<dbReference type="RefSeq" id="WP_229954547.1">
    <property type="nucleotide sequence ID" value="NZ_BAAAEM010000002.1"/>
</dbReference>
<dbReference type="EMBL" id="BAAAEM010000002">
    <property type="protein sequence ID" value="GAA0479082.1"/>
    <property type="molecule type" value="Genomic_DNA"/>
</dbReference>
<evidence type="ECO:0000313" key="3">
    <source>
        <dbReference type="Proteomes" id="UP001500713"/>
    </source>
</evidence>
<evidence type="ECO:0008006" key="4">
    <source>
        <dbReference type="Google" id="ProtNLM"/>
    </source>
</evidence>
<sequence length="131" mass="14068">MKFYGISAASVLCLAGCTSEPSQEAAVDAETSDAVTDARSDLDADAQSETEGDFDAASIAAAQVCHDHVWYNIEKFKDLPNAAISAFPSSETDGEYVINWNVSWDDPEIKAAGTCLVKDDQVSGFEDYTEK</sequence>
<keyword evidence="3" id="KW-1185">Reference proteome</keyword>
<reference evidence="2 3" key="1">
    <citation type="journal article" date="2019" name="Int. J. Syst. Evol. Microbiol.">
        <title>The Global Catalogue of Microorganisms (GCM) 10K type strain sequencing project: providing services to taxonomists for standard genome sequencing and annotation.</title>
        <authorList>
            <consortium name="The Broad Institute Genomics Platform"/>
            <consortium name="The Broad Institute Genome Sequencing Center for Infectious Disease"/>
            <person name="Wu L."/>
            <person name="Ma J."/>
        </authorList>
    </citation>
    <scope>NUCLEOTIDE SEQUENCE [LARGE SCALE GENOMIC DNA]</scope>
    <source>
        <strain evidence="2 3">JCM 14162</strain>
    </source>
</reference>
<gene>
    <name evidence="2" type="ORF">GCM10009096_21360</name>
</gene>
<protein>
    <recommendedName>
        <fullName evidence="4">Lipoprotein</fullName>
    </recommendedName>
</protein>
<evidence type="ECO:0000256" key="1">
    <source>
        <dbReference type="SAM" id="MobiDB-lite"/>
    </source>
</evidence>
<organism evidence="2 3">
    <name type="scientific">Parasphingorhabdus litoris</name>
    <dbReference type="NCBI Taxonomy" id="394733"/>
    <lineage>
        <taxon>Bacteria</taxon>
        <taxon>Pseudomonadati</taxon>
        <taxon>Pseudomonadota</taxon>
        <taxon>Alphaproteobacteria</taxon>
        <taxon>Sphingomonadales</taxon>
        <taxon>Sphingomonadaceae</taxon>
        <taxon>Parasphingorhabdus</taxon>
    </lineage>
</organism>
<accession>A0ABN1AKW4</accession>